<dbReference type="InterPro" id="IPR004360">
    <property type="entry name" value="Glyas_Fos-R_dOase_dom"/>
</dbReference>
<comment type="caution">
    <text evidence="2">The sequence shown here is derived from an EMBL/GenBank/DDBJ whole genome shotgun (WGS) entry which is preliminary data.</text>
</comment>
<gene>
    <name evidence="2" type="ORF">RJ41_07180</name>
</gene>
<dbReference type="Proteomes" id="UP000031197">
    <property type="component" value="Unassembled WGS sequence"/>
</dbReference>
<dbReference type="CDD" id="cd06587">
    <property type="entry name" value="VOC"/>
    <property type="match status" value="1"/>
</dbReference>
<organism evidence="2 3">
    <name type="scientific">Alteromonas marina</name>
    <dbReference type="NCBI Taxonomy" id="203795"/>
    <lineage>
        <taxon>Bacteria</taxon>
        <taxon>Pseudomonadati</taxon>
        <taxon>Pseudomonadota</taxon>
        <taxon>Gammaproteobacteria</taxon>
        <taxon>Alteromonadales</taxon>
        <taxon>Alteromonadaceae</taxon>
        <taxon>Alteromonas/Salinimonas group</taxon>
        <taxon>Alteromonas</taxon>
    </lineage>
</organism>
<dbReference type="PANTHER" id="PTHR36503">
    <property type="entry name" value="BLR2520 PROTEIN"/>
    <property type="match status" value="1"/>
</dbReference>
<accession>A0A0B3Y9S3</accession>
<evidence type="ECO:0000313" key="2">
    <source>
        <dbReference type="EMBL" id="KHT54304.1"/>
    </source>
</evidence>
<evidence type="ECO:0000259" key="1">
    <source>
        <dbReference type="Pfam" id="PF00903"/>
    </source>
</evidence>
<dbReference type="OrthoDB" id="2719609at2"/>
<dbReference type="PANTHER" id="PTHR36503:SF1">
    <property type="entry name" value="BLR2520 PROTEIN"/>
    <property type="match status" value="1"/>
</dbReference>
<sequence>MELGLFSLSLAVKDISKSKAFYEALGFDAMPSCGSVEDKWLMMKNGTTMIGLFEGMFEENIMTFNPGDVRALQASLVEQGIALDVPVKGDSGPGHLIVKDPDGNAIMFDQF</sequence>
<dbReference type="Pfam" id="PF00903">
    <property type="entry name" value="Glyoxalase"/>
    <property type="match status" value="1"/>
</dbReference>
<proteinExistence type="predicted"/>
<keyword evidence="3" id="KW-1185">Reference proteome</keyword>
<dbReference type="Gene3D" id="3.10.180.10">
    <property type="entry name" value="2,3-Dihydroxybiphenyl 1,2-Dioxygenase, domain 1"/>
    <property type="match status" value="1"/>
</dbReference>
<evidence type="ECO:0000313" key="3">
    <source>
        <dbReference type="Proteomes" id="UP000031197"/>
    </source>
</evidence>
<dbReference type="RefSeq" id="WP_039218745.1">
    <property type="nucleotide sequence ID" value="NZ_JWLW01000012.1"/>
</dbReference>
<reference evidence="2 3" key="1">
    <citation type="submission" date="2014-12" db="EMBL/GenBank/DDBJ databases">
        <title>Genome sequencing of Alteromonas marina AD001.</title>
        <authorList>
            <person name="Adrian T.G.S."/>
            <person name="Chan K.G."/>
        </authorList>
    </citation>
    <scope>NUCLEOTIDE SEQUENCE [LARGE SCALE GENOMIC DNA]</scope>
    <source>
        <strain evidence="2 3">AD001</strain>
    </source>
</reference>
<protein>
    <submittedName>
        <fullName evidence="2">Glyoxalase</fullName>
    </submittedName>
</protein>
<feature type="domain" description="Glyoxalase/fosfomycin resistance/dioxygenase" evidence="1">
    <location>
        <begin position="8"/>
        <end position="108"/>
    </location>
</feature>
<dbReference type="AlphaFoldDB" id="A0A0B3Y9S3"/>
<dbReference type="SUPFAM" id="SSF54593">
    <property type="entry name" value="Glyoxalase/Bleomycin resistance protein/Dihydroxybiphenyl dioxygenase"/>
    <property type="match status" value="1"/>
</dbReference>
<name>A0A0B3Y9S3_9ALTE</name>
<dbReference type="InterPro" id="IPR029068">
    <property type="entry name" value="Glyas_Bleomycin-R_OHBP_Dase"/>
</dbReference>
<dbReference type="EMBL" id="JWLW01000012">
    <property type="protein sequence ID" value="KHT54304.1"/>
    <property type="molecule type" value="Genomic_DNA"/>
</dbReference>